<organism evidence="1 2">
    <name type="scientific">Allacma fusca</name>
    <dbReference type="NCBI Taxonomy" id="39272"/>
    <lineage>
        <taxon>Eukaryota</taxon>
        <taxon>Metazoa</taxon>
        <taxon>Ecdysozoa</taxon>
        <taxon>Arthropoda</taxon>
        <taxon>Hexapoda</taxon>
        <taxon>Collembola</taxon>
        <taxon>Symphypleona</taxon>
        <taxon>Sminthuridae</taxon>
        <taxon>Allacma</taxon>
    </lineage>
</organism>
<keyword evidence="2" id="KW-1185">Reference proteome</keyword>
<evidence type="ECO:0000313" key="2">
    <source>
        <dbReference type="Proteomes" id="UP000708208"/>
    </source>
</evidence>
<accession>A0A8J2KNC3</accession>
<gene>
    <name evidence="1" type="ORF">AFUS01_LOCUS30000</name>
</gene>
<name>A0A8J2KNC3_9HEXA</name>
<sequence length="51" mass="5724">ATKWGFQQGGASEGGLRQFTTYVRNQWETSNASLLSRAPPTMDYFRYCGST</sequence>
<comment type="caution">
    <text evidence="1">The sequence shown here is derived from an EMBL/GenBank/DDBJ whole genome shotgun (WGS) entry which is preliminary data.</text>
</comment>
<evidence type="ECO:0000313" key="1">
    <source>
        <dbReference type="EMBL" id="CAG7819562.1"/>
    </source>
</evidence>
<proteinExistence type="predicted"/>
<feature type="non-terminal residue" evidence="1">
    <location>
        <position position="51"/>
    </location>
</feature>
<dbReference type="EMBL" id="CAJVCH010453036">
    <property type="protein sequence ID" value="CAG7819562.1"/>
    <property type="molecule type" value="Genomic_DNA"/>
</dbReference>
<protein>
    <submittedName>
        <fullName evidence="1">Uncharacterized protein</fullName>
    </submittedName>
</protein>
<dbReference type="AlphaFoldDB" id="A0A8J2KNC3"/>
<dbReference type="Proteomes" id="UP000708208">
    <property type="component" value="Unassembled WGS sequence"/>
</dbReference>
<reference evidence="1" key="1">
    <citation type="submission" date="2021-06" db="EMBL/GenBank/DDBJ databases">
        <authorList>
            <person name="Hodson N. C."/>
            <person name="Mongue J. A."/>
            <person name="Jaron S. K."/>
        </authorList>
    </citation>
    <scope>NUCLEOTIDE SEQUENCE</scope>
</reference>